<gene>
    <name evidence="1" type="ORF">PPL_10026</name>
</gene>
<accession>D3BPY2</accession>
<sequence length="21" mass="2161">MRAEELVGKVVAGLAKSDSPC</sequence>
<evidence type="ECO:0000313" key="2">
    <source>
        <dbReference type="Proteomes" id="UP000001396"/>
    </source>
</evidence>
<evidence type="ECO:0000313" key="1">
    <source>
        <dbReference type="EMBL" id="EFA76265.1"/>
    </source>
</evidence>
<comment type="caution">
    <text evidence="1">The sequence shown here is derived from an EMBL/GenBank/DDBJ whole genome shotgun (WGS) entry which is preliminary data.</text>
</comment>
<proteinExistence type="predicted"/>
<dbReference type="InParanoid" id="D3BPY2"/>
<dbReference type="Proteomes" id="UP000001396">
    <property type="component" value="Unassembled WGS sequence"/>
</dbReference>
<dbReference type="EMBL" id="ADBJ01000047">
    <property type="protein sequence ID" value="EFA76265.1"/>
    <property type="molecule type" value="Genomic_DNA"/>
</dbReference>
<name>D3BPY2_HETP5</name>
<reference evidence="1 2" key="1">
    <citation type="journal article" date="2011" name="Genome Res.">
        <title>Phylogeny-wide analysis of social amoeba genomes highlights ancient origins for complex intercellular communication.</title>
        <authorList>
            <person name="Heidel A.J."/>
            <person name="Lawal H.M."/>
            <person name="Felder M."/>
            <person name="Schilde C."/>
            <person name="Helps N.R."/>
            <person name="Tunggal B."/>
            <person name="Rivero F."/>
            <person name="John U."/>
            <person name="Schleicher M."/>
            <person name="Eichinger L."/>
            <person name="Platzer M."/>
            <person name="Noegel A.A."/>
            <person name="Schaap P."/>
            <person name="Gloeckner G."/>
        </authorList>
    </citation>
    <scope>NUCLEOTIDE SEQUENCE [LARGE SCALE GENOMIC DNA]</scope>
    <source>
        <strain evidence="2">ATCC 26659 / Pp 5 / PN500</strain>
    </source>
</reference>
<dbReference type="AlphaFoldDB" id="D3BPY2"/>
<keyword evidence="2" id="KW-1185">Reference proteome</keyword>
<protein>
    <submittedName>
        <fullName evidence="1">Uncharacterized protein</fullName>
    </submittedName>
</protein>
<organism evidence="1 2">
    <name type="scientific">Heterostelium pallidum (strain ATCC 26659 / Pp 5 / PN500)</name>
    <name type="common">Cellular slime mold</name>
    <name type="synonym">Polysphondylium pallidum</name>
    <dbReference type="NCBI Taxonomy" id="670386"/>
    <lineage>
        <taxon>Eukaryota</taxon>
        <taxon>Amoebozoa</taxon>
        <taxon>Evosea</taxon>
        <taxon>Eumycetozoa</taxon>
        <taxon>Dictyostelia</taxon>
        <taxon>Acytosteliales</taxon>
        <taxon>Acytosteliaceae</taxon>
        <taxon>Heterostelium</taxon>
    </lineage>
</organism>